<keyword evidence="2" id="KW-0472">Membrane</keyword>
<evidence type="ECO:0000256" key="2">
    <source>
        <dbReference type="SAM" id="Phobius"/>
    </source>
</evidence>
<keyword evidence="1" id="KW-0175">Coiled coil</keyword>
<evidence type="ECO:0000313" key="3">
    <source>
        <dbReference type="EMBL" id="PQO32539.1"/>
    </source>
</evidence>
<keyword evidence="2" id="KW-1133">Transmembrane helix</keyword>
<protein>
    <submittedName>
        <fullName evidence="3">Uncharacterized protein</fullName>
    </submittedName>
</protein>
<name>A0A2S8FK28_9BACT</name>
<dbReference type="RefSeq" id="WP_105331550.1">
    <property type="nucleotide sequence ID" value="NZ_PUHY01000012.1"/>
</dbReference>
<keyword evidence="2" id="KW-0812">Transmembrane</keyword>
<proteinExistence type="predicted"/>
<organism evidence="3 4">
    <name type="scientific">Blastopirellula marina</name>
    <dbReference type="NCBI Taxonomy" id="124"/>
    <lineage>
        <taxon>Bacteria</taxon>
        <taxon>Pseudomonadati</taxon>
        <taxon>Planctomycetota</taxon>
        <taxon>Planctomycetia</taxon>
        <taxon>Pirellulales</taxon>
        <taxon>Pirellulaceae</taxon>
        <taxon>Blastopirellula</taxon>
    </lineage>
</organism>
<dbReference type="AlphaFoldDB" id="A0A2S8FK28"/>
<dbReference type="EMBL" id="PUHY01000012">
    <property type="protein sequence ID" value="PQO32539.1"/>
    <property type="molecule type" value="Genomic_DNA"/>
</dbReference>
<evidence type="ECO:0000313" key="4">
    <source>
        <dbReference type="Proteomes" id="UP000238322"/>
    </source>
</evidence>
<sequence length="285" mass="32204">MSQLKPSRVSKWLWEGSILVIVILAGVLFWQYQSADKANRALYQQNQQVERAIAEEKAKLASLRNQVTADLRAGIPLASVHRPSNWSVDSASHREIISALIQQLKDDRQQVKAHALVALQRHAFNGGGKAPFEPTIVESVTLCLYNPRLKYFARSVLRQLGTAAKPAASDILATCSGEAWYTVRQAVMEARHADPNCDVNPLLARYIAEDRYGKETFKNLVENFQPFEVVEAYRSAKEIAETREKQEHVYQVLDYLTTQASRAGSWSEVDLQRYLKMKEEAKGTK</sequence>
<evidence type="ECO:0000256" key="1">
    <source>
        <dbReference type="SAM" id="Coils"/>
    </source>
</evidence>
<dbReference type="Proteomes" id="UP000238322">
    <property type="component" value="Unassembled WGS sequence"/>
</dbReference>
<feature type="coiled-coil region" evidence="1">
    <location>
        <begin position="32"/>
        <end position="66"/>
    </location>
</feature>
<accession>A0A2S8FK28</accession>
<dbReference type="OrthoDB" id="287142at2"/>
<comment type="caution">
    <text evidence="3">The sequence shown here is derived from an EMBL/GenBank/DDBJ whole genome shotgun (WGS) entry which is preliminary data.</text>
</comment>
<reference evidence="3 4" key="1">
    <citation type="submission" date="2018-02" db="EMBL/GenBank/DDBJ databases">
        <title>Comparative genomes isolates from brazilian mangrove.</title>
        <authorList>
            <person name="Araujo J.E."/>
            <person name="Taketani R.G."/>
            <person name="Silva M.C.P."/>
            <person name="Loureco M.V."/>
            <person name="Andreote F.D."/>
        </authorList>
    </citation>
    <scope>NUCLEOTIDE SEQUENCE [LARGE SCALE GENOMIC DNA]</scope>
    <source>
        <strain evidence="3 4">Hex-1 MGV</strain>
    </source>
</reference>
<gene>
    <name evidence="3" type="ORF">C5Y83_20205</name>
</gene>
<feature type="transmembrane region" description="Helical" evidence="2">
    <location>
        <begin position="12"/>
        <end position="32"/>
    </location>
</feature>